<dbReference type="SUPFAM" id="SSF111369">
    <property type="entry name" value="HlyD-like secretion proteins"/>
    <property type="match status" value="2"/>
</dbReference>
<reference evidence="4 5" key="1">
    <citation type="submission" date="2018-04" db="EMBL/GenBank/DDBJ databases">
        <title>Genomic Encyclopedia of Archaeal and Bacterial Type Strains, Phase II (KMG-II): from individual species to whole genera.</title>
        <authorList>
            <person name="Goeker M."/>
        </authorList>
    </citation>
    <scope>NUCLEOTIDE SEQUENCE [LARGE SCALE GENOMIC DNA]</scope>
    <source>
        <strain evidence="4 5">DSM 23382</strain>
    </source>
</reference>
<dbReference type="GO" id="GO:0015562">
    <property type="term" value="F:efflux transmembrane transporter activity"/>
    <property type="evidence" value="ECO:0007669"/>
    <property type="project" value="TreeGrafter"/>
</dbReference>
<dbReference type="PANTHER" id="PTHR30469:SF12">
    <property type="entry name" value="MULTIDRUG RESISTANCE PROTEIN MDTA"/>
    <property type="match status" value="1"/>
</dbReference>
<dbReference type="Gene3D" id="2.40.50.100">
    <property type="match status" value="1"/>
</dbReference>
<sequence>MLKSIETVAATSDDAAAGARPDSGSRAQARPVAAVARAILQTAIAGGILAGAVFAYFHLVETRESIPSRPPREQVYVVHTVPAAITDERPMLSLYGEVMAARTVDLRALVAGKVVKVSDNLQAGAPIDAGATLVEIDRFAYEGAVVEAKANLAEARAKLIEAEGGLALERANVDFAREQLAFAERDLERGRQLLARGSATERTIDDRGLIVSQRRQQLDQRRSALAVQEARVEQQKAAIERLEWKLQEAEQALADTTLKVPFDAVVRSEAAAVGRLVNVNDVIAVLYDRNALDARFTLSDNQYGRLLGESGTLFGRKVEVVWTIGSEPITFEAEVVRVGADVASERGGVDVYARILGTGAEVPLRPGAFVELKVPDKLYRGVARLPETALYGGKHIYAVIDDRLNRRDVDVIAYDGSDVIVRGEIADGETVLATQISEVGSGLLVREEGAMPRDRGPPESAVPGLSAPGNAKPGNTTTAAPKPAGAPS</sequence>
<evidence type="ECO:0000256" key="2">
    <source>
        <dbReference type="SAM" id="MobiDB-lite"/>
    </source>
</evidence>
<dbReference type="EMBL" id="QAYG01000001">
    <property type="protein sequence ID" value="PTW62142.1"/>
    <property type="molecule type" value="Genomic_DNA"/>
</dbReference>
<dbReference type="Gene3D" id="2.40.30.170">
    <property type="match status" value="1"/>
</dbReference>
<dbReference type="OrthoDB" id="8435523at2"/>
<dbReference type="Proteomes" id="UP000244081">
    <property type="component" value="Unassembled WGS sequence"/>
</dbReference>
<proteinExistence type="predicted"/>
<evidence type="ECO:0000256" key="1">
    <source>
        <dbReference type="SAM" id="Coils"/>
    </source>
</evidence>
<name>A0A2T5VEF8_9HYPH</name>
<dbReference type="RefSeq" id="WP_107987750.1">
    <property type="nucleotide sequence ID" value="NZ_QAYG01000001.1"/>
</dbReference>
<keyword evidence="3" id="KW-0812">Transmembrane</keyword>
<organism evidence="4 5">
    <name type="scientific">Breoghania corrubedonensis</name>
    <dbReference type="NCBI Taxonomy" id="665038"/>
    <lineage>
        <taxon>Bacteria</taxon>
        <taxon>Pseudomonadati</taxon>
        <taxon>Pseudomonadota</taxon>
        <taxon>Alphaproteobacteria</taxon>
        <taxon>Hyphomicrobiales</taxon>
        <taxon>Stappiaceae</taxon>
        <taxon>Breoghania</taxon>
    </lineage>
</organism>
<keyword evidence="1" id="KW-0175">Coiled coil</keyword>
<feature type="coiled-coil region" evidence="1">
    <location>
        <begin position="225"/>
        <end position="259"/>
    </location>
</feature>
<evidence type="ECO:0000313" key="5">
    <source>
        <dbReference type="Proteomes" id="UP000244081"/>
    </source>
</evidence>
<dbReference type="AlphaFoldDB" id="A0A2T5VEF8"/>
<evidence type="ECO:0000256" key="3">
    <source>
        <dbReference type="SAM" id="Phobius"/>
    </source>
</evidence>
<dbReference type="Gene3D" id="1.10.287.470">
    <property type="entry name" value="Helix hairpin bin"/>
    <property type="match status" value="1"/>
</dbReference>
<feature type="region of interest" description="Disordered" evidence="2">
    <location>
        <begin position="447"/>
        <end position="488"/>
    </location>
</feature>
<gene>
    <name evidence="4" type="ORF">C8N35_101179</name>
</gene>
<feature type="coiled-coil region" evidence="1">
    <location>
        <begin position="145"/>
        <end position="193"/>
    </location>
</feature>
<feature type="compositionally biased region" description="Low complexity" evidence="2">
    <location>
        <begin position="469"/>
        <end position="488"/>
    </location>
</feature>
<dbReference type="PANTHER" id="PTHR30469">
    <property type="entry name" value="MULTIDRUG RESISTANCE PROTEIN MDTA"/>
    <property type="match status" value="1"/>
</dbReference>
<feature type="transmembrane region" description="Helical" evidence="3">
    <location>
        <begin position="38"/>
        <end position="59"/>
    </location>
</feature>
<accession>A0A2T5VEF8</accession>
<protein>
    <submittedName>
        <fullName evidence="4">HlyD family secretion protein</fullName>
    </submittedName>
</protein>
<comment type="caution">
    <text evidence="4">The sequence shown here is derived from an EMBL/GenBank/DDBJ whole genome shotgun (WGS) entry which is preliminary data.</text>
</comment>
<evidence type="ECO:0000313" key="4">
    <source>
        <dbReference type="EMBL" id="PTW62142.1"/>
    </source>
</evidence>
<dbReference type="GO" id="GO:1990281">
    <property type="term" value="C:efflux pump complex"/>
    <property type="evidence" value="ECO:0007669"/>
    <property type="project" value="TreeGrafter"/>
</dbReference>
<keyword evidence="5" id="KW-1185">Reference proteome</keyword>
<keyword evidence="3" id="KW-1133">Transmembrane helix</keyword>
<feature type="compositionally biased region" description="Basic and acidic residues" evidence="2">
    <location>
        <begin position="447"/>
        <end position="457"/>
    </location>
</feature>
<keyword evidence="3" id="KW-0472">Membrane</keyword>